<dbReference type="InParanoid" id="A0A6J0PEC9"/>
<dbReference type="PROSITE" id="PS51698">
    <property type="entry name" value="U_BOX"/>
    <property type="match status" value="1"/>
</dbReference>
<evidence type="ECO:0000256" key="2">
    <source>
        <dbReference type="ARBA" id="ARBA00004906"/>
    </source>
</evidence>
<proteinExistence type="predicted"/>
<dbReference type="Gene3D" id="3.30.200.20">
    <property type="entry name" value="Phosphorylase Kinase, domain 1"/>
    <property type="match status" value="1"/>
</dbReference>
<evidence type="ECO:0000256" key="4">
    <source>
        <dbReference type="ARBA" id="ARBA00022679"/>
    </source>
</evidence>
<evidence type="ECO:0000256" key="6">
    <source>
        <dbReference type="SAM" id="Coils"/>
    </source>
</evidence>
<keyword evidence="5" id="KW-0833">Ubl conjugation pathway</keyword>
<dbReference type="Proteomes" id="UP000504607">
    <property type="component" value="Chromosome 2"/>
</dbReference>
<comment type="pathway">
    <text evidence="2">Protein modification; protein ubiquitination.</text>
</comment>
<evidence type="ECO:0000313" key="8">
    <source>
        <dbReference type="Proteomes" id="UP000504607"/>
    </source>
</evidence>
<dbReference type="KEGG" id="egu:105039760"/>
<dbReference type="SMART" id="SM00219">
    <property type="entry name" value="TyrKc"/>
    <property type="match status" value="1"/>
</dbReference>
<dbReference type="SUPFAM" id="SSF57850">
    <property type="entry name" value="RING/U-box"/>
    <property type="match status" value="1"/>
</dbReference>
<dbReference type="UniPathway" id="UPA00143"/>
<feature type="coiled-coil region" evidence="6">
    <location>
        <begin position="399"/>
        <end position="426"/>
    </location>
</feature>
<dbReference type="Pfam" id="PF07714">
    <property type="entry name" value="PK_Tyr_Ser-Thr"/>
    <property type="match status" value="1"/>
</dbReference>
<dbReference type="EC" id="2.3.2.27" evidence="3"/>
<organism evidence="8 9">
    <name type="scientific">Elaeis guineensis var. tenera</name>
    <name type="common">Oil palm</name>
    <dbReference type="NCBI Taxonomy" id="51953"/>
    <lineage>
        <taxon>Eukaryota</taxon>
        <taxon>Viridiplantae</taxon>
        <taxon>Streptophyta</taxon>
        <taxon>Embryophyta</taxon>
        <taxon>Tracheophyta</taxon>
        <taxon>Spermatophyta</taxon>
        <taxon>Magnoliopsida</taxon>
        <taxon>Liliopsida</taxon>
        <taxon>Arecaceae</taxon>
        <taxon>Arecoideae</taxon>
        <taxon>Cocoseae</taxon>
        <taxon>Elaeidinae</taxon>
        <taxon>Elaeis</taxon>
    </lineage>
</organism>
<dbReference type="InterPro" id="IPR011009">
    <property type="entry name" value="Kinase-like_dom_sf"/>
</dbReference>
<comment type="catalytic activity">
    <reaction evidence="1">
        <text>S-ubiquitinyl-[E2 ubiquitin-conjugating enzyme]-L-cysteine + [acceptor protein]-L-lysine = [E2 ubiquitin-conjugating enzyme]-L-cysteine + N(6)-ubiquitinyl-[acceptor protein]-L-lysine.</text>
        <dbReference type="EC" id="2.3.2.27"/>
    </reaction>
</comment>
<evidence type="ECO:0000256" key="5">
    <source>
        <dbReference type="ARBA" id="ARBA00022786"/>
    </source>
</evidence>
<dbReference type="PANTHER" id="PTHR45647">
    <property type="entry name" value="OS02G0152300 PROTEIN"/>
    <property type="match status" value="1"/>
</dbReference>
<dbReference type="GeneID" id="105039760"/>
<dbReference type="SMART" id="SM00504">
    <property type="entry name" value="Ubox"/>
    <property type="match status" value="1"/>
</dbReference>
<feature type="coiled-coil region" evidence="6">
    <location>
        <begin position="287"/>
        <end position="363"/>
    </location>
</feature>
<dbReference type="InterPro" id="IPR020635">
    <property type="entry name" value="Tyr_kinase_cat_dom"/>
</dbReference>
<dbReference type="InterPro" id="IPR013083">
    <property type="entry name" value="Znf_RING/FYVE/PHD"/>
</dbReference>
<evidence type="ECO:0000256" key="3">
    <source>
        <dbReference type="ARBA" id="ARBA00012483"/>
    </source>
</evidence>
<dbReference type="RefSeq" id="XP_019703771.2">
    <property type="nucleotide sequence ID" value="XM_019848212.2"/>
</dbReference>
<dbReference type="GO" id="GO:0061630">
    <property type="term" value="F:ubiquitin protein ligase activity"/>
    <property type="evidence" value="ECO:0007669"/>
    <property type="project" value="UniProtKB-EC"/>
</dbReference>
<accession>A0A6J0PEC9</accession>
<dbReference type="GO" id="GO:0016567">
    <property type="term" value="P:protein ubiquitination"/>
    <property type="evidence" value="ECO:0007669"/>
    <property type="project" value="UniProtKB-UniPathway"/>
</dbReference>
<feature type="domain" description="U-box" evidence="7">
    <location>
        <begin position="727"/>
        <end position="801"/>
    </location>
</feature>
<keyword evidence="6" id="KW-0175">Coiled coil</keyword>
<dbReference type="Pfam" id="PF04564">
    <property type="entry name" value="U-box"/>
    <property type="match status" value="1"/>
</dbReference>
<dbReference type="InterPro" id="IPR051348">
    <property type="entry name" value="U-box_ubiquitin_ligases"/>
</dbReference>
<gene>
    <name evidence="9" type="primary">LOC105039760</name>
</gene>
<keyword evidence="4" id="KW-0808">Transferase</keyword>
<evidence type="ECO:0000256" key="1">
    <source>
        <dbReference type="ARBA" id="ARBA00000900"/>
    </source>
</evidence>
<dbReference type="PANTHER" id="PTHR45647:SF56">
    <property type="entry name" value="U-BOX DOMAIN-CONTAINING PROTEIN 50-RELATED"/>
    <property type="match status" value="1"/>
</dbReference>
<name>A0A6J0PEC9_ELAGV</name>
<evidence type="ECO:0000313" key="9">
    <source>
        <dbReference type="RefSeq" id="XP_019703771.2"/>
    </source>
</evidence>
<protein>
    <recommendedName>
        <fullName evidence="3">RING-type E3 ubiquitin transferase</fullName>
        <ecNumber evidence="3">2.3.2.27</ecNumber>
    </recommendedName>
</protein>
<dbReference type="AlphaFoldDB" id="A0A6J0PEC9"/>
<dbReference type="GO" id="GO:0004713">
    <property type="term" value="F:protein tyrosine kinase activity"/>
    <property type="evidence" value="ECO:0007669"/>
    <property type="project" value="InterPro"/>
</dbReference>
<dbReference type="Gene3D" id="1.10.510.10">
    <property type="entry name" value="Transferase(Phosphotransferase) domain 1"/>
    <property type="match status" value="1"/>
</dbReference>
<evidence type="ECO:0000259" key="7">
    <source>
        <dbReference type="PROSITE" id="PS51698"/>
    </source>
</evidence>
<dbReference type="CDD" id="cd16655">
    <property type="entry name" value="RING-Ubox_WDSUB1-like"/>
    <property type="match status" value="1"/>
</dbReference>
<dbReference type="SUPFAM" id="SSF56112">
    <property type="entry name" value="Protein kinase-like (PK-like)"/>
    <property type="match status" value="1"/>
</dbReference>
<keyword evidence="8" id="KW-1185">Reference proteome</keyword>
<sequence>MAVQQEKVYVAVGKDLHQGLGTLGWALRNWSSQSVSFVILHVSHVSKDFVYTSFGTLPISAVNDEMLEVFRTMEQDRVDKLLGKYMAFCNKVKAEVLKIERSDESIHNTIIELISSLHIRKLAMGITFTKSLTRKVKDETSIPYYVHKHKPEFCDIFMVCGGKLVFLREERDEGDYFEDEQGMMVADLRKKSKEKCCIKGWLGKILIDSSLCCTDHGSSRHFSLPPNMPEETSRWEDHCEEIENHIQWLLSSNPEGWLEEEDKTLSLGSMDQPKLETTVSDLQPKGIEALKAKVEEAKKMAEEKKIEIKADVERRGKAERFTSLCNQWVEEIEASLKEEIAKQAKLKEEMDKVKDQATKVADEVAEKASTLESVLGLNKDLTMQLEASSWEKSQMEARLQKAVCAKNEMARQVEEIRRQRDMLFQKIKYYMQREAVAAADGSSCGYREFTAREVRDATDDFSECMMTYADTEGTLYRGVIGHITVAIQFKTEFSLQSPDGFKAQMEWLCKIRHPNVIAMIGACVDHRCIVFEYMEGGTLHDALFSASLSRRPTESVLLPWHARIRIAAEVASALGFLHSSRPHTAAHGRLSSSLVFLDRHLSAKIAGLRRSSSSAAAAAADVAALGALVLQLLTGREAAAGEEVRRAIGRGNLMGILDRTAGDWPLDLAADFAWVGLRCAATSEKDGDNEEGQWTAGMVRALEDLKKRAEERRQMRMGEGHQKKEQEMPNAFLCPILQEVMKQPHVAADGFSYELEAIKEWLDGGHETSPMTNLKLNHKHLMSNHTLRSLIYNWQRTNQFL</sequence>
<dbReference type="OrthoDB" id="10064100at2759"/>
<reference evidence="9" key="1">
    <citation type="submission" date="2025-08" db="UniProtKB">
        <authorList>
            <consortium name="RefSeq"/>
        </authorList>
    </citation>
    <scope>IDENTIFICATION</scope>
</reference>
<dbReference type="InterPro" id="IPR001245">
    <property type="entry name" value="Ser-Thr/Tyr_kinase_cat_dom"/>
</dbReference>
<dbReference type="Gene3D" id="3.30.40.10">
    <property type="entry name" value="Zinc/RING finger domain, C3HC4 (zinc finger)"/>
    <property type="match status" value="1"/>
</dbReference>
<dbReference type="InterPro" id="IPR003613">
    <property type="entry name" value="Ubox_domain"/>
</dbReference>